<protein>
    <submittedName>
        <fullName evidence="1">Uncharacterized protein</fullName>
    </submittedName>
</protein>
<feature type="non-terminal residue" evidence="1">
    <location>
        <position position="1"/>
    </location>
</feature>
<dbReference type="SMR" id="G4YIW5"/>
<dbReference type="KEGG" id="psoj:PHYSODRAFT_440235"/>
<feature type="non-terminal residue" evidence="1">
    <location>
        <position position="125"/>
    </location>
</feature>
<dbReference type="GeneID" id="20652634"/>
<organism evidence="1 2">
    <name type="scientific">Phytophthora sojae (strain P6497)</name>
    <name type="common">Soybean stem and root rot agent</name>
    <name type="synonym">Phytophthora megasperma f. sp. glycines</name>
    <dbReference type="NCBI Taxonomy" id="1094619"/>
    <lineage>
        <taxon>Eukaryota</taxon>
        <taxon>Sar</taxon>
        <taxon>Stramenopiles</taxon>
        <taxon>Oomycota</taxon>
        <taxon>Peronosporomycetes</taxon>
        <taxon>Peronosporales</taxon>
        <taxon>Peronosporaceae</taxon>
        <taxon>Phytophthora</taxon>
    </lineage>
</organism>
<reference evidence="1 2" key="1">
    <citation type="journal article" date="2006" name="Science">
        <title>Phytophthora genome sequences uncover evolutionary origins and mechanisms of pathogenesis.</title>
        <authorList>
            <person name="Tyler B.M."/>
            <person name="Tripathy S."/>
            <person name="Zhang X."/>
            <person name="Dehal P."/>
            <person name="Jiang R.H."/>
            <person name="Aerts A."/>
            <person name="Arredondo F.D."/>
            <person name="Baxter L."/>
            <person name="Bensasson D."/>
            <person name="Beynon J.L."/>
            <person name="Chapman J."/>
            <person name="Damasceno C.M."/>
            <person name="Dorrance A.E."/>
            <person name="Dou D."/>
            <person name="Dickerman A.W."/>
            <person name="Dubchak I.L."/>
            <person name="Garbelotto M."/>
            <person name="Gijzen M."/>
            <person name="Gordon S.G."/>
            <person name="Govers F."/>
            <person name="Grunwald N.J."/>
            <person name="Huang W."/>
            <person name="Ivors K.L."/>
            <person name="Jones R.W."/>
            <person name="Kamoun S."/>
            <person name="Krampis K."/>
            <person name="Lamour K.H."/>
            <person name="Lee M.K."/>
            <person name="McDonald W.H."/>
            <person name="Medina M."/>
            <person name="Meijer H.J."/>
            <person name="Nordberg E.K."/>
            <person name="Maclean D.J."/>
            <person name="Ospina-Giraldo M.D."/>
            <person name="Morris P.F."/>
            <person name="Phuntumart V."/>
            <person name="Putnam N.H."/>
            <person name="Rash S."/>
            <person name="Rose J.K."/>
            <person name="Sakihama Y."/>
            <person name="Salamov A.A."/>
            <person name="Savidor A."/>
            <person name="Scheuring C.F."/>
            <person name="Smith B.M."/>
            <person name="Sobral B.W."/>
            <person name="Terry A."/>
            <person name="Torto-Alalibo T.A."/>
            <person name="Win J."/>
            <person name="Xu Z."/>
            <person name="Zhang H."/>
            <person name="Grigoriev I.V."/>
            <person name="Rokhsar D.S."/>
            <person name="Boore J.L."/>
        </authorList>
    </citation>
    <scope>NUCLEOTIDE SEQUENCE [LARGE SCALE GENOMIC DNA]</scope>
    <source>
        <strain evidence="1 2">P6497</strain>
    </source>
</reference>
<dbReference type="RefSeq" id="XP_009516063.1">
    <property type="nucleotide sequence ID" value="XM_009517768.1"/>
</dbReference>
<dbReference type="EMBL" id="JH159151">
    <property type="protein sequence ID" value="EGZ28788.1"/>
    <property type="molecule type" value="Genomic_DNA"/>
</dbReference>
<accession>G4YIW5</accession>
<sequence length="125" mass="14077">IHFCSTMIETVVSTTTTIAHTVFDTLQSWWNGDQVDDTLSLEVVERKPEVGSPKGIDDILEENNRLKRMLEFAMTSHVIMNEATTMLEDSADLWMKQAEDAVGAKVHEAEQERDALALQLEGLQE</sequence>
<dbReference type="InParanoid" id="G4YIW5"/>
<proteinExistence type="predicted"/>
<dbReference type="OMA" id="YETASTM"/>
<keyword evidence="2" id="KW-1185">Reference proteome</keyword>
<dbReference type="STRING" id="1094619.G4YIW5"/>
<evidence type="ECO:0000313" key="1">
    <source>
        <dbReference type="EMBL" id="EGZ28788.1"/>
    </source>
</evidence>
<dbReference type="Proteomes" id="UP000002640">
    <property type="component" value="Unassembled WGS sequence"/>
</dbReference>
<gene>
    <name evidence="1" type="ORF">PHYSODRAFT_440235</name>
</gene>
<evidence type="ECO:0000313" key="2">
    <source>
        <dbReference type="Proteomes" id="UP000002640"/>
    </source>
</evidence>
<dbReference type="AlphaFoldDB" id="G4YIW5"/>
<name>G4YIW5_PHYSP</name>